<dbReference type="PANTHER" id="PTHR47870">
    <property type="entry name" value="CYTOCHROME C-TYPE BIOGENESIS PROTEIN CCMH"/>
    <property type="match status" value="1"/>
</dbReference>
<evidence type="ECO:0000256" key="1">
    <source>
        <dbReference type="ARBA" id="ARBA00022737"/>
    </source>
</evidence>
<dbReference type="Pfam" id="PF23914">
    <property type="entry name" value="TPR_CcmH_CycH"/>
    <property type="match status" value="1"/>
</dbReference>
<dbReference type="EMBL" id="JBDIME010000006">
    <property type="protein sequence ID" value="MEN2789793.1"/>
    <property type="molecule type" value="Genomic_DNA"/>
</dbReference>
<dbReference type="PANTHER" id="PTHR47870:SF1">
    <property type="entry name" value="CYTOCHROME C-TYPE BIOGENESIS PROTEIN CCMH"/>
    <property type="match status" value="1"/>
</dbReference>
<proteinExistence type="predicted"/>
<reference evidence="6 7" key="1">
    <citation type="submission" date="2024-05" db="EMBL/GenBank/DDBJ databases">
        <authorList>
            <person name="Liu Q."/>
            <person name="Xin Y.-H."/>
        </authorList>
    </citation>
    <scope>NUCLEOTIDE SEQUENCE [LARGE SCALE GENOMIC DNA]</scope>
    <source>
        <strain evidence="6 7">CGMCC 1.10181</strain>
    </source>
</reference>
<feature type="repeat" description="TPR" evidence="4">
    <location>
        <begin position="69"/>
        <end position="102"/>
    </location>
</feature>
<keyword evidence="3 4" id="KW-0802">TPR repeat</keyword>
<keyword evidence="2" id="KW-0201">Cytochrome c-type biogenesis</keyword>
<evidence type="ECO:0000256" key="4">
    <source>
        <dbReference type="PROSITE-ProRule" id="PRU00339"/>
    </source>
</evidence>
<dbReference type="Proteomes" id="UP001419910">
    <property type="component" value="Unassembled WGS sequence"/>
</dbReference>
<feature type="domain" description="Cytochrome c-type biogenesis protein H TPR" evidence="5">
    <location>
        <begin position="58"/>
        <end position="173"/>
    </location>
</feature>
<dbReference type="InterPro" id="IPR011990">
    <property type="entry name" value="TPR-like_helical_dom_sf"/>
</dbReference>
<evidence type="ECO:0000256" key="3">
    <source>
        <dbReference type="ARBA" id="ARBA00022803"/>
    </source>
</evidence>
<dbReference type="Gene3D" id="1.25.40.10">
    <property type="entry name" value="Tetratricopeptide repeat domain"/>
    <property type="match status" value="2"/>
</dbReference>
<evidence type="ECO:0000313" key="7">
    <source>
        <dbReference type="Proteomes" id="UP001419910"/>
    </source>
</evidence>
<dbReference type="RefSeq" id="WP_343891412.1">
    <property type="nucleotide sequence ID" value="NZ_BAAAEH010000040.1"/>
</dbReference>
<protein>
    <submittedName>
        <fullName evidence="6">Tetratricopeptide repeat protein</fullName>
    </submittedName>
</protein>
<dbReference type="InterPro" id="IPR051263">
    <property type="entry name" value="C-type_cytochrome_biogenesis"/>
</dbReference>
<keyword evidence="7" id="KW-1185">Reference proteome</keyword>
<dbReference type="SMART" id="SM00028">
    <property type="entry name" value="TPR"/>
    <property type="match status" value="3"/>
</dbReference>
<gene>
    <name evidence="6" type="ORF">ABC974_09160</name>
</gene>
<dbReference type="SUPFAM" id="SSF48452">
    <property type="entry name" value="TPR-like"/>
    <property type="match status" value="1"/>
</dbReference>
<comment type="caution">
    <text evidence="6">The sequence shown here is derived from an EMBL/GenBank/DDBJ whole genome shotgun (WGS) entry which is preliminary data.</text>
</comment>
<dbReference type="InterPro" id="IPR056413">
    <property type="entry name" value="TPR_CcmH_CycH"/>
</dbReference>
<accession>A0ABU9Y1W5</accession>
<keyword evidence="1" id="KW-0677">Repeat</keyword>
<name>A0ABU9Y1W5_9SPHN</name>
<evidence type="ECO:0000256" key="2">
    <source>
        <dbReference type="ARBA" id="ARBA00022748"/>
    </source>
</evidence>
<evidence type="ECO:0000259" key="5">
    <source>
        <dbReference type="Pfam" id="PF23914"/>
    </source>
</evidence>
<dbReference type="InterPro" id="IPR019734">
    <property type="entry name" value="TPR_rpt"/>
</dbReference>
<dbReference type="PROSITE" id="PS50005">
    <property type="entry name" value="TPR"/>
    <property type="match status" value="1"/>
</dbReference>
<evidence type="ECO:0000313" key="6">
    <source>
        <dbReference type="EMBL" id="MEN2789793.1"/>
    </source>
</evidence>
<organism evidence="6 7">
    <name type="scientific">Sphingomonas oligophenolica</name>
    <dbReference type="NCBI Taxonomy" id="301154"/>
    <lineage>
        <taxon>Bacteria</taxon>
        <taxon>Pseudomonadati</taxon>
        <taxon>Pseudomonadota</taxon>
        <taxon>Alphaproteobacteria</taxon>
        <taxon>Sphingomonadales</taxon>
        <taxon>Sphingomonadaceae</taxon>
        <taxon>Sphingomonas</taxon>
    </lineage>
</organism>
<sequence length="312" mass="32735">MERAKHSSRAGLIVLVLAALVLVVSVSVAALRGTKSEKSAISSSAAPAPDQPATIATLQERTRTEPNNAEAWLRLGQAQADAGDYKAAADAYDRGTRLAPRRADLWSAYGEARVLASTGDPMPPQALAAFRKAVAIDPKDPRARYFIAVARDLSGDHEGAISDWLALLHETPPGAPWERDLRRTIEQVGKINKIDVAARLAAVTQPAAHALMPDGSTAAAAIPGPSPEQMRAASALPPDQQDAMIQGMVGKLEAKLRADPSDVEGWIMLMRSRMTLGETAKAMAARKAAIAANPGAKARIEAEAGTLGVPAG</sequence>